<dbReference type="RefSeq" id="WP_344649237.1">
    <property type="nucleotide sequence ID" value="NZ_BAAAGX010000010.1"/>
</dbReference>
<comment type="subunit">
    <text evidence="6">Homodimer.</text>
</comment>
<dbReference type="SUPFAM" id="SSF51419">
    <property type="entry name" value="PLP-binding barrel"/>
    <property type="match status" value="1"/>
</dbReference>
<dbReference type="PRINTS" id="PR01179">
    <property type="entry name" value="ODADCRBXLASE"/>
</dbReference>
<feature type="modified residue" description="N6-(pyridoxal phosphate)lysine" evidence="6">
    <location>
        <position position="83"/>
    </location>
</feature>
<organism evidence="10 11">
    <name type="scientific">Cryptosporangium japonicum</name>
    <dbReference type="NCBI Taxonomy" id="80872"/>
    <lineage>
        <taxon>Bacteria</taxon>
        <taxon>Bacillati</taxon>
        <taxon>Actinomycetota</taxon>
        <taxon>Actinomycetes</taxon>
        <taxon>Cryptosporangiales</taxon>
        <taxon>Cryptosporangiaceae</taxon>
        <taxon>Cryptosporangium</taxon>
    </lineage>
</organism>
<evidence type="ECO:0000256" key="2">
    <source>
        <dbReference type="ARBA" id="ARBA00022793"/>
    </source>
</evidence>
<sequence>MTLPELLPSLRSSLSPRVAPGVWPLTTRPGRQGDLLVGGVSLTAVAEEFGTPTYVLDEADVRSRCRRYRAAFGPDVEVAYASKALLFGAVARWIAEEGLALDVCSAGELAVARRVNFPAGRIVLHGNAKTPDDLRTALEYGVGRVVIDSVGEVARLAALADDAAGQRVLLRVVPGVDAGTHAALTTGVEEQKFGLSLTTGAAADAARRVLGQHALRLAGVHCHIGSMVTRFGGYERAISQLVAFLAGIRHERGTDLPMELDLGGGHAVPYVEGDQDFAVEAFAARVRQLLALECGRHRIPVPRLTVEPGRAIVARAGVTLYRVLTCKTTAGGTRLVAVDGGMGDNLRPALYGARYTVRRIGRLTSAPTTPATVVGRYCEAGDVLARDVPLPADVRPGDVLAMPGTGAYHHSLANNYNLVGRPPLVVAHEGEARLAIRRETTADLLGRDLSC</sequence>
<dbReference type="Proteomes" id="UP001500967">
    <property type="component" value="Unassembled WGS sequence"/>
</dbReference>
<dbReference type="Gene3D" id="2.40.37.10">
    <property type="entry name" value="Lyase, Ornithine Decarboxylase, Chain A, domain 1"/>
    <property type="match status" value="1"/>
</dbReference>
<evidence type="ECO:0000256" key="7">
    <source>
        <dbReference type="NCBIfam" id="TIGR01048"/>
    </source>
</evidence>
<keyword evidence="11" id="KW-1185">Reference proteome</keyword>
<dbReference type="PROSITE" id="PS00878">
    <property type="entry name" value="ODR_DC_2_1"/>
    <property type="match status" value="1"/>
</dbReference>
<feature type="binding site" evidence="6">
    <location>
        <begin position="307"/>
        <end position="310"/>
    </location>
    <ligand>
        <name>pyridoxal 5'-phosphate</name>
        <dbReference type="ChEBI" id="CHEBI:597326"/>
    </ligand>
</feature>
<feature type="binding site" evidence="6">
    <location>
        <position position="408"/>
    </location>
    <ligand>
        <name>substrate</name>
    </ligand>
</feature>
<evidence type="ECO:0000256" key="6">
    <source>
        <dbReference type="HAMAP-Rule" id="MF_02120"/>
    </source>
</evidence>
<name>A0ABP3DV04_9ACTN</name>
<dbReference type="PRINTS" id="PR01181">
    <property type="entry name" value="DAPDCRBXLASE"/>
</dbReference>
<comment type="cofactor">
    <cofactor evidence="1 6 8">
        <name>pyridoxal 5'-phosphate</name>
        <dbReference type="ChEBI" id="CHEBI:597326"/>
    </cofactor>
</comment>
<evidence type="ECO:0000313" key="11">
    <source>
        <dbReference type="Proteomes" id="UP001500967"/>
    </source>
</evidence>
<proteinExistence type="inferred from homology"/>
<evidence type="ECO:0000256" key="8">
    <source>
        <dbReference type="RuleBase" id="RU003738"/>
    </source>
</evidence>
<dbReference type="CDD" id="cd06828">
    <property type="entry name" value="PLPDE_III_DapDC"/>
    <property type="match status" value="1"/>
</dbReference>
<dbReference type="Gene3D" id="3.20.20.10">
    <property type="entry name" value="Alanine racemase"/>
    <property type="match status" value="1"/>
</dbReference>
<comment type="pathway">
    <text evidence="6 8">Amino-acid biosynthesis; L-lysine biosynthesis via DAP pathway; L-lysine from DL-2,6-diaminopimelate: step 1/1.</text>
</comment>
<protein>
    <recommendedName>
        <fullName evidence="6 7">Diaminopimelate decarboxylase</fullName>
        <shortName evidence="6">DAP decarboxylase</shortName>
        <shortName evidence="6">DAPDC</shortName>
        <ecNumber evidence="6 7">4.1.1.20</ecNumber>
    </recommendedName>
</protein>
<dbReference type="PANTHER" id="PTHR43727">
    <property type="entry name" value="DIAMINOPIMELATE DECARBOXYLASE"/>
    <property type="match status" value="1"/>
</dbReference>
<comment type="function">
    <text evidence="6">Specifically catalyzes the decarboxylation of meso-diaminopimelate (meso-DAP) to L-lysine.</text>
</comment>
<accession>A0ABP3DV04</accession>
<dbReference type="SUPFAM" id="SSF50621">
    <property type="entry name" value="Alanine racemase C-terminal domain-like"/>
    <property type="match status" value="1"/>
</dbReference>
<feature type="binding site" evidence="6">
    <location>
        <position position="310"/>
    </location>
    <ligand>
        <name>substrate</name>
    </ligand>
</feature>
<evidence type="ECO:0000256" key="4">
    <source>
        <dbReference type="ARBA" id="ARBA00023154"/>
    </source>
</evidence>
<keyword evidence="6" id="KW-0028">Amino-acid biosynthesis</keyword>
<dbReference type="InterPro" id="IPR022653">
    <property type="entry name" value="De-COase2_pyr-phos_BS"/>
</dbReference>
<comment type="similarity">
    <text evidence="6">Belongs to the Orn/Lys/Arg decarboxylase class-II family. LysA subfamily.</text>
</comment>
<gene>
    <name evidence="10" type="primary">lysA_1</name>
    <name evidence="6" type="synonym">lysA</name>
    <name evidence="10" type="ORF">GCM10009539_28090</name>
</gene>
<feature type="binding site" evidence="6">
    <location>
        <position position="379"/>
    </location>
    <ligand>
        <name>substrate</name>
    </ligand>
</feature>
<evidence type="ECO:0000256" key="3">
    <source>
        <dbReference type="ARBA" id="ARBA00022898"/>
    </source>
</evidence>
<dbReference type="InterPro" id="IPR002986">
    <property type="entry name" value="DAP_deCOOHase_LysA"/>
</dbReference>
<feature type="binding site" evidence="6">
    <location>
        <position position="408"/>
    </location>
    <ligand>
        <name>pyridoxal 5'-phosphate</name>
        <dbReference type="ChEBI" id="CHEBI:597326"/>
    </ligand>
</feature>
<reference evidence="11" key="1">
    <citation type="journal article" date="2019" name="Int. J. Syst. Evol. Microbiol.">
        <title>The Global Catalogue of Microorganisms (GCM) 10K type strain sequencing project: providing services to taxonomists for standard genome sequencing and annotation.</title>
        <authorList>
            <consortium name="The Broad Institute Genomics Platform"/>
            <consortium name="The Broad Institute Genome Sequencing Center for Infectious Disease"/>
            <person name="Wu L."/>
            <person name="Ma J."/>
        </authorList>
    </citation>
    <scope>NUCLEOTIDE SEQUENCE [LARGE SCALE GENOMIC DNA]</scope>
    <source>
        <strain evidence="11">JCM 10425</strain>
    </source>
</reference>
<comment type="caution">
    <text evidence="10">The sequence shown here is derived from an EMBL/GenBank/DDBJ whole genome shotgun (WGS) entry which is preliminary data.</text>
</comment>
<dbReference type="HAMAP" id="MF_02120">
    <property type="entry name" value="LysA"/>
    <property type="match status" value="1"/>
</dbReference>
<dbReference type="EMBL" id="BAAAGX010000010">
    <property type="protein sequence ID" value="GAA0241125.1"/>
    <property type="molecule type" value="Genomic_DNA"/>
</dbReference>
<feature type="binding site" evidence="6">
    <location>
        <position position="351"/>
    </location>
    <ligand>
        <name>substrate</name>
    </ligand>
</feature>
<evidence type="ECO:0000313" key="10">
    <source>
        <dbReference type="EMBL" id="GAA0241125.1"/>
    </source>
</evidence>
<dbReference type="NCBIfam" id="TIGR01048">
    <property type="entry name" value="lysA"/>
    <property type="match status" value="1"/>
</dbReference>
<dbReference type="Pfam" id="PF02784">
    <property type="entry name" value="Orn_Arg_deC_N"/>
    <property type="match status" value="1"/>
</dbReference>
<evidence type="ECO:0000259" key="9">
    <source>
        <dbReference type="Pfam" id="PF02784"/>
    </source>
</evidence>
<feature type="domain" description="Orn/DAP/Arg decarboxylase 2 N-terminal" evidence="9">
    <location>
        <begin position="59"/>
        <end position="314"/>
    </location>
</feature>
<dbReference type="InterPro" id="IPR029066">
    <property type="entry name" value="PLP-binding_barrel"/>
</dbReference>
<keyword evidence="4 6" id="KW-0457">Lysine biosynthesis</keyword>
<dbReference type="InterPro" id="IPR022644">
    <property type="entry name" value="De-COase2_N"/>
</dbReference>
<keyword evidence="3 6" id="KW-0663">Pyridoxal phosphate</keyword>
<keyword evidence="2 6" id="KW-0210">Decarboxylase</keyword>
<dbReference type="InterPro" id="IPR009006">
    <property type="entry name" value="Ala_racemase/Decarboxylase_C"/>
</dbReference>
<feature type="binding site" evidence="6">
    <location>
        <position position="347"/>
    </location>
    <ligand>
        <name>substrate</name>
    </ligand>
</feature>
<dbReference type="InterPro" id="IPR000183">
    <property type="entry name" value="Orn/DAP/Arg_de-COase"/>
</dbReference>
<comment type="catalytic activity">
    <reaction evidence="6 8">
        <text>meso-2,6-diaminopimelate + H(+) = L-lysine + CO2</text>
        <dbReference type="Rhea" id="RHEA:15101"/>
        <dbReference type="ChEBI" id="CHEBI:15378"/>
        <dbReference type="ChEBI" id="CHEBI:16526"/>
        <dbReference type="ChEBI" id="CHEBI:32551"/>
        <dbReference type="ChEBI" id="CHEBI:57791"/>
        <dbReference type="EC" id="4.1.1.20"/>
    </reaction>
</comment>
<dbReference type="EC" id="4.1.1.20" evidence="6 7"/>
<keyword evidence="5 6" id="KW-0456">Lyase</keyword>
<evidence type="ECO:0000256" key="1">
    <source>
        <dbReference type="ARBA" id="ARBA00001933"/>
    </source>
</evidence>
<feature type="binding site" evidence="6">
    <location>
        <position position="265"/>
    </location>
    <ligand>
        <name>pyridoxal 5'-phosphate</name>
        <dbReference type="ChEBI" id="CHEBI:597326"/>
    </ligand>
</feature>
<dbReference type="PANTHER" id="PTHR43727:SF2">
    <property type="entry name" value="GROUP IV DECARBOXYLASE"/>
    <property type="match status" value="1"/>
</dbReference>
<evidence type="ECO:0000256" key="5">
    <source>
        <dbReference type="ARBA" id="ARBA00023239"/>
    </source>
</evidence>